<dbReference type="FunCoup" id="G7DVV5">
    <property type="interactions" value="477"/>
</dbReference>
<protein>
    <recommendedName>
        <fullName evidence="4">TIP41-like protein</fullName>
    </recommendedName>
</protein>
<keyword evidence="3" id="KW-1185">Reference proteome</keyword>
<comment type="similarity">
    <text evidence="1">Belongs to the TIP41 family.</text>
</comment>
<dbReference type="EMBL" id="BABT02000046">
    <property type="protein sequence ID" value="GAA94715.1"/>
    <property type="molecule type" value="Genomic_DNA"/>
</dbReference>
<organism evidence="2 3">
    <name type="scientific">Mixia osmundae (strain CBS 9802 / IAM 14324 / JCM 22182 / KY 12970)</name>
    <dbReference type="NCBI Taxonomy" id="764103"/>
    <lineage>
        <taxon>Eukaryota</taxon>
        <taxon>Fungi</taxon>
        <taxon>Dikarya</taxon>
        <taxon>Basidiomycota</taxon>
        <taxon>Pucciniomycotina</taxon>
        <taxon>Mixiomycetes</taxon>
        <taxon>Mixiales</taxon>
        <taxon>Mixiaceae</taxon>
        <taxon>Mixia</taxon>
    </lineage>
</organism>
<dbReference type="InterPro" id="IPR007303">
    <property type="entry name" value="TIP41-like"/>
</dbReference>
<dbReference type="GO" id="GO:0005829">
    <property type="term" value="C:cytosol"/>
    <property type="evidence" value="ECO:0007669"/>
    <property type="project" value="TreeGrafter"/>
</dbReference>
<dbReference type="Pfam" id="PF04176">
    <property type="entry name" value="TIP41"/>
    <property type="match status" value="1"/>
</dbReference>
<dbReference type="RefSeq" id="XP_014568172.1">
    <property type="nucleotide sequence ID" value="XM_014712686.1"/>
</dbReference>
<dbReference type="OMA" id="DMILFED"/>
<name>G7DVV5_MIXOS</name>
<dbReference type="GO" id="GO:0031929">
    <property type="term" value="P:TOR signaling"/>
    <property type="evidence" value="ECO:0007669"/>
    <property type="project" value="TreeGrafter"/>
</dbReference>
<dbReference type="OrthoDB" id="10253878at2759"/>
<comment type="caution">
    <text evidence="2">The sequence shown here is derived from an EMBL/GenBank/DDBJ whole genome shotgun (WGS) entry which is preliminary data.</text>
</comment>
<dbReference type="Proteomes" id="UP000009131">
    <property type="component" value="Unassembled WGS sequence"/>
</dbReference>
<proteinExistence type="inferred from homology"/>
<dbReference type="HOGENOM" id="CLU_039187_1_0_1"/>
<dbReference type="InParanoid" id="G7DVV5"/>
<accession>G7DVV5</accession>
<evidence type="ECO:0000313" key="2">
    <source>
        <dbReference type="EMBL" id="GAA94715.1"/>
    </source>
</evidence>
<gene>
    <name evidence="2" type="primary">Mo01368</name>
    <name evidence="2" type="ORF">E5Q_01368</name>
</gene>
<dbReference type="InterPro" id="IPR051330">
    <property type="entry name" value="Phosphatase_reg/MetRdx"/>
</dbReference>
<reference evidence="2 3" key="1">
    <citation type="journal article" date="2011" name="J. Gen. Appl. Microbiol.">
        <title>Draft genome sequencing of the enigmatic basidiomycete Mixia osmundae.</title>
        <authorList>
            <person name="Nishida H."/>
            <person name="Nagatsuka Y."/>
            <person name="Sugiyama J."/>
        </authorList>
    </citation>
    <scope>NUCLEOTIDE SEQUENCE [LARGE SCALE GENOMIC DNA]</scope>
    <source>
        <strain evidence="3">CBS 9802 / IAM 14324 / JCM 22182 / KY 12970</strain>
    </source>
</reference>
<evidence type="ECO:0000256" key="1">
    <source>
        <dbReference type="ARBA" id="ARBA00006658"/>
    </source>
</evidence>
<sequence>MAQHQLWSDGQDRGIEIAGWSIQAHKAPILNAAQTDKATAELDFPLPEICFGNNSLTLRHKASRSSYVFDTMSALHAVDPTGEHPTGGLLGVKVAHANEWQSTRDPVLSGWGTTQEAQTLKIAKKFDWSYTTAYPGHSPDDSLSWQVRKDHNGIPMERLASQTEPILFFEEVCLFEDELHDCGTSRLDVRIRVMPFGFFVLSRFFLRIDRVLFRIFDTRLFHDFATNEIIRETRGRQAAYDTVLAQAKAERKDDLSALNDPVWVAHTLGLLDRIPSSTSTSAVSSTASYLAQNTRQASTVVPGVCLPNRTPQIVAHRKNQPSESIKLPTWNGDVTQLEIAQMS</sequence>
<evidence type="ECO:0008006" key="4">
    <source>
        <dbReference type="Google" id="ProtNLM"/>
    </source>
</evidence>
<dbReference type="AlphaFoldDB" id="G7DVV5"/>
<dbReference type="eggNOG" id="KOG3224">
    <property type="taxonomic scope" value="Eukaryota"/>
</dbReference>
<dbReference type="STRING" id="764103.G7DVV5"/>
<dbReference type="PANTHER" id="PTHR21021:SF16">
    <property type="entry name" value="TIP41-LIKE PROTEIN"/>
    <property type="match status" value="1"/>
</dbReference>
<dbReference type="PANTHER" id="PTHR21021">
    <property type="entry name" value="GAF/PUTATIVE CYTOSKELETAL PROTEIN"/>
    <property type="match status" value="1"/>
</dbReference>
<evidence type="ECO:0000313" key="3">
    <source>
        <dbReference type="Proteomes" id="UP000009131"/>
    </source>
</evidence>
<reference evidence="2 3" key="2">
    <citation type="journal article" date="2012" name="Open Biol.">
        <title>Characteristics of nucleosomes and linker DNA regions on the genome of the basidiomycete Mixia osmundae revealed by mono- and dinucleosome mapping.</title>
        <authorList>
            <person name="Nishida H."/>
            <person name="Kondo S."/>
            <person name="Matsumoto T."/>
            <person name="Suzuki Y."/>
            <person name="Yoshikawa H."/>
            <person name="Taylor T.D."/>
            <person name="Sugiyama J."/>
        </authorList>
    </citation>
    <scope>NUCLEOTIDE SEQUENCE [LARGE SCALE GENOMIC DNA]</scope>
    <source>
        <strain evidence="3">CBS 9802 / IAM 14324 / JCM 22182 / KY 12970</strain>
    </source>
</reference>